<evidence type="ECO:0000256" key="1">
    <source>
        <dbReference type="SAM" id="MobiDB-lite"/>
    </source>
</evidence>
<accession>A0AAN6ZA25</accession>
<dbReference type="Proteomes" id="UP001304895">
    <property type="component" value="Unassembled WGS sequence"/>
</dbReference>
<organism evidence="2 3">
    <name type="scientific">Trichocladium antarcticum</name>
    <dbReference type="NCBI Taxonomy" id="1450529"/>
    <lineage>
        <taxon>Eukaryota</taxon>
        <taxon>Fungi</taxon>
        <taxon>Dikarya</taxon>
        <taxon>Ascomycota</taxon>
        <taxon>Pezizomycotina</taxon>
        <taxon>Sordariomycetes</taxon>
        <taxon>Sordariomycetidae</taxon>
        <taxon>Sordariales</taxon>
        <taxon>Chaetomiaceae</taxon>
        <taxon>Trichocladium</taxon>
    </lineage>
</organism>
<feature type="compositionally biased region" description="Polar residues" evidence="1">
    <location>
        <begin position="99"/>
        <end position="111"/>
    </location>
</feature>
<evidence type="ECO:0000313" key="2">
    <source>
        <dbReference type="EMBL" id="KAK4131420.1"/>
    </source>
</evidence>
<proteinExistence type="predicted"/>
<comment type="caution">
    <text evidence="2">The sequence shown here is derived from an EMBL/GenBank/DDBJ whole genome shotgun (WGS) entry which is preliminary data.</text>
</comment>
<gene>
    <name evidence="2" type="ORF">BT67DRAFT_155149</name>
</gene>
<keyword evidence="3" id="KW-1185">Reference proteome</keyword>
<feature type="region of interest" description="Disordered" evidence="1">
    <location>
        <begin position="163"/>
        <end position="185"/>
    </location>
</feature>
<dbReference type="EMBL" id="MU853424">
    <property type="protein sequence ID" value="KAK4131420.1"/>
    <property type="molecule type" value="Genomic_DNA"/>
</dbReference>
<dbReference type="AlphaFoldDB" id="A0AAN6ZA25"/>
<feature type="region of interest" description="Disordered" evidence="1">
    <location>
        <begin position="67"/>
        <end position="111"/>
    </location>
</feature>
<evidence type="ECO:0000313" key="3">
    <source>
        <dbReference type="Proteomes" id="UP001304895"/>
    </source>
</evidence>
<name>A0AAN6ZA25_9PEZI</name>
<reference evidence="2" key="1">
    <citation type="journal article" date="2023" name="Mol. Phylogenet. Evol.">
        <title>Genome-scale phylogeny and comparative genomics of the fungal order Sordariales.</title>
        <authorList>
            <person name="Hensen N."/>
            <person name="Bonometti L."/>
            <person name="Westerberg I."/>
            <person name="Brannstrom I.O."/>
            <person name="Guillou S."/>
            <person name="Cros-Aarteil S."/>
            <person name="Calhoun S."/>
            <person name="Haridas S."/>
            <person name="Kuo A."/>
            <person name="Mondo S."/>
            <person name="Pangilinan J."/>
            <person name="Riley R."/>
            <person name="LaButti K."/>
            <person name="Andreopoulos B."/>
            <person name="Lipzen A."/>
            <person name="Chen C."/>
            <person name="Yan M."/>
            <person name="Daum C."/>
            <person name="Ng V."/>
            <person name="Clum A."/>
            <person name="Steindorff A."/>
            <person name="Ohm R.A."/>
            <person name="Martin F."/>
            <person name="Silar P."/>
            <person name="Natvig D.O."/>
            <person name="Lalanne C."/>
            <person name="Gautier V."/>
            <person name="Ament-Velasquez S.L."/>
            <person name="Kruys A."/>
            <person name="Hutchinson M.I."/>
            <person name="Powell A.J."/>
            <person name="Barry K."/>
            <person name="Miller A.N."/>
            <person name="Grigoriev I.V."/>
            <person name="Debuchy R."/>
            <person name="Gladieux P."/>
            <person name="Hiltunen Thoren M."/>
            <person name="Johannesson H."/>
        </authorList>
    </citation>
    <scope>NUCLEOTIDE SEQUENCE</scope>
    <source>
        <strain evidence="2">CBS 123565</strain>
    </source>
</reference>
<sequence>MLTSSGRIPPSSVRVNSIPLHSAHSAAQPPSSAFARLSGNRTDMTILAPSVQLLLEQRCTRHWHANVRQESPDLRALRPQSHPNPQRTRAAPDQPPSPRTSGHSDPQGAASQFSMDRMGRFGCRVQWKRDIDATASRVPEIGLSGCPGSIGLEAPNPSWLALPVPRRTGEGRPMSLVPSGVGIPD</sequence>
<protein>
    <submittedName>
        <fullName evidence="2">Uncharacterized protein</fullName>
    </submittedName>
</protein>
<reference evidence="2" key="2">
    <citation type="submission" date="2023-05" db="EMBL/GenBank/DDBJ databases">
        <authorList>
            <consortium name="Lawrence Berkeley National Laboratory"/>
            <person name="Steindorff A."/>
            <person name="Hensen N."/>
            <person name="Bonometti L."/>
            <person name="Westerberg I."/>
            <person name="Brannstrom I.O."/>
            <person name="Guillou S."/>
            <person name="Cros-Aarteil S."/>
            <person name="Calhoun S."/>
            <person name="Haridas S."/>
            <person name="Kuo A."/>
            <person name="Mondo S."/>
            <person name="Pangilinan J."/>
            <person name="Riley R."/>
            <person name="Labutti K."/>
            <person name="Andreopoulos B."/>
            <person name="Lipzen A."/>
            <person name="Chen C."/>
            <person name="Yanf M."/>
            <person name="Daum C."/>
            <person name="Ng V."/>
            <person name="Clum A."/>
            <person name="Ohm R."/>
            <person name="Martin F."/>
            <person name="Silar P."/>
            <person name="Natvig D."/>
            <person name="Lalanne C."/>
            <person name="Gautier V."/>
            <person name="Ament-Velasquez S.L."/>
            <person name="Kruys A."/>
            <person name="Hutchinson M.I."/>
            <person name="Powell A.J."/>
            <person name="Barry K."/>
            <person name="Miller A.N."/>
            <person name="Grigoriev I.V."/>
            <person name="Debuchy R."/>
            <person name="Gladieux P."/>
            <person name="Thoren M.H."/>
            <person name="Johannesson H."/>
        </authorList>
    </citation>
    <scope>NUCLEOTIDE SEQUENCE</scope>
    <source>
        <strain evidence="2">CBS 123565</strain>
    </source>
</reference>